<keyword evidence="1" id="KW-1185">Reference proteome</keyword>
<name>A0A915HKZ7_ROMCU</name>
<dbReference type="AlphaFoldDB" id="A0A915HKZ7"/>
<accession>A0A915HKZ7</accession>
<reference evidence="2" key="1">
    <citation type="submission" date="2022-11" db="UniProtKB">
        <authorList>
            <consortium name="WormBaseParasite"/>
        </authorList>
    </citation>
    <scope>IDENTIFICATION</scope>
</reference>
<dbReference type="WBParaSite" id="nRc.2.0.1.t02643-RA">
    <property type="protein sequence ID" value="nRc.2.0.1.t02643-RA"/>
    <property type="gene ID" value="nRc.2.0.1.g02643"/>
</dbReference>
<proteinExistence type="predicted"/>
<sequence>MTKLKCSAYRKNLISFLTQKLRNEKRASVYYSNVPNCIKQILFSLLLRKLPALFDYPILRQPLHFHNYKLVKALEEADQEYIHLMPIYKFYESADNLPIFKNLCQLGFLGASIPVPLLANTLSKKGDVVKFIETDEDELLSRSLMIKAVMKGADAGTNGNNEVKVRLNHGSTL</sequence>
<protein>
    <submittedName>
        <fullName evidence="2">Uncharacterized protein</fullName>
    </submittedName>
</protein>
<organism evidence="1 2">
    <name type="scientific">Romanomermis culicivorax</name>
    <name type="common">Nematode worm</name>
    <dbReference type="NCBI Taxonomy" id="13658"/>
    <lineage>
        <taxon>Eukaryota</taxon>
        <taxon>Metazoa</taxon>
        <taxon>Ecdysozoa</taxon>
        <taxon>Nematoda</taxon>
        <taxon>Enoplea</taxon>
        <taxon>Dorylaimia</taxon>
        <taxon>Mermithida</taxon>
        <taxon>Mermithoidea</taxon>
        <taxon>Mermithidae</taxon>
        <taxon>Romanomermis</taxon>
    </lineage>
</organism>
<evidence type="ECO:0000313" key="1">
    <source>
        <dbReference type="Proteomes" id="UP000887565"/>
    </source>
</evidence>
<dbReference type="Proteomes" id="UP000887565">
    <property type="component" value="Unplaced"/>
</dbReference>
<evidence type="ECO:0000313" key="2">
    <source>
        <dbReference type="WBParaSite" id="nRc.2.0.1.t02643-RA"/>
    </source>
</evidence>